<feature type="transmembrane region" description="Helical" evidence="8">
    <location>
        <begin position="188"/>
        <end position="211"/>
    </location>
</feature>
<keyword evidence="3 8" id="KW-0812">Transmembrane</keyword>
<protein>
    <submittedName>
        <fullName evidence="10">Putative ionotropic receptor 25</fullName>
    </submittedName>
</protein>
<evidence type="ECO:0000256" key="5">
    <source>
        <dbReference type="ARBA" id="ARBA00023136"/>
    </source>
</evidence>
<dbReference type="PANTHER" id="PTHR42643:SF33">
    <property type="entry name" value="GLUTAMATE RECEPTOR 2-LIKE PROTEIN"/>
    <property type="match status" value="1"/>
</dbReference>
<evidence type="ECO:0000256" key="9">
    <source>
        <dbReference type="SAM" id="SignalP"/>
    </source>
</evidence>
<reference evidence="10" key="1">
    <citation type="submission" date="2017-08" db="EMBL/GenBank/DDBJ databases">
        <title>Analysis of the Antennal Transcriptome and Chemosensory-related Genes of Conopomorpha sinensis Bradley (Lepidoptera: Gracilariidae).</title>
        <authorList>
            <person name="Li P."/>
            <person name="Liu Y."/>
            <person name="Wang S."/>
            <person name="Sun H."/>
        </authorList>
    </citation>
    <scope>NUCLEOTIDE SEQUENCE</scope>
</reference>
<organism evidence="10">
    <name type="scientific">Conopomorpha sinensis</name>
    <name type="common">litch fruit borer</name>
    <dbReference type="NCBI Taxonomy" id="940481"/>
    <lineage>
        <taxon>Eukaryota</taxon>
        <taxon>Metazoa</taxon>
        <taxon>Ecdysozoa</taxon>
        <taxon>Arthropoda</taxon>
        <taxon>Hexapoda</taxon>
        <taxon>Insecta</taxon>
        <taxon>Pterygota</taxon>
        <taxon>Neoptera</taxon>
        <taxon>Endopterygota</taxon>
        <taxon>Lepidoptera</taxon>
        <taxon>Glossata</taxon>
        <taxon>Ditrysia</taxon>
        <taxon>Tineoidea</taxon>
        <taxon>Gracillariidae</taxon>
        <taxon>Conopomorpha</taxon>
    </lineage>
</organism>
<evidence type="ECO:0000256" key="2">
    <source>
        <dbReference type="ARBA" id="ARBA00022475"/>
    </source>
</evidence>
<accession>A0A3Q8HDA9</accession>
<evidence type="ECO:0000256" key="4">
    <source>
        <dbReference type="ARBA" id="ARBA00022989"/>
    </source>
</evidence>
<dbReference type="AlphaFoldDB" id="A0A3Q8HDA9"/>
<evidence type="ECO:0000256" key="1">
    <source>
        <dbReference type="ARBA" id="ARBA00004651"/>
    </source>
</evidence>
<keyword evidence="4 8" id="KW-1133">Transmembrane helix</keyword>
<feature type="chain" id="PRO_5018575811" evidence="9">
    <location>
        <begin position="17"/>
        <end position="234"/>
    </location>
</feature>
<dbReference type="PANTHER" id="PTHR42643">
    <property type="entry name" value="IONOTROPIC RECEPTOR 20A-RELATED"/>
    <property type="match status" value="1"/>
</dbReference>
<dbReference type="GO" id="GO:0005886">
    <property type="term" value="C:plasma membrane"/>
    <property type="evidence" value="ECO:0007669"/>
    <property type="project" value="UniProtKB-SubCell"/>
</dbReference>
<dbReference type="InterPro" id="IPR052192">
    <property type="entry name" value="Insect_Ionotropic_Sensory_Rcpt"/>
</dbReference>
<evidence type="ECO:0000256" key="3">
    <source>
        <dbReference type="ARBA" id="ARBA00022692"/>
    </source>
</evidence>
<keyword evidence="5 8" id="KW-0472">Membrane</keyword>
<evidence type="ECO:0000313" key="10">
    <source>
        <dbReference type="EMBL" id="AXY83447.1"/>
    </source>
</evidence>
<feature type="signal peptide" evidence="9">
    <location>
        <begin position="1"/>
        <end position="16"/>
    </location>
</feature>
<keyword evidence="2" id="KW-1003">Cell membrane</keyword>
<keyword evidence="6 10" id="KW-0675">Receptor</keyword>
<proteinExistence type="evidence at transcript level"/>
<dbReference type="SUPFAM" id="SSF53850">
    <property type="entry name" value="Periplasmic binding protein-like II"/>
    <property type="match status" value="1"/>
</dbReference>
<dbReference type="EMBL" id="MF625620">
    <property type="protein sequence ID" value="AXY83447.1"/>
    <property type="molecule type" value="mRNA"/>
</dbReference>
<dbReference type="Gene3D" id="3.40.190.10">
    <property type="entry name" value="Periplasmic binding protein-like II"/>
    <property type="match status" value="1"/>
</dbReference>
<evidence type="ECO:0000256" key="7">
    <source>
        <dbReference type="ARBA" id="ARBA00023180"/>
    </source>
</evidence>
<evidence type="ECO:0000256" key="8">
    <source>
        <dbReference type="SAM" id="Phobius"/>
    </source>
</evidence>
<keyword evidence="7" id="KW-0325">Glycoprotein</keyword>
<sequence>MLILFLSLMFLYTSYSANIVALLQSSSSKIHTLDDLLHSRLKFAVDDTIFNRYYFSAATEPVRKAIYQTKIAPPGVTPRFISMEEGVKNIQKGLFAFHMEIGVGYKFVSKYFKEGEKCGLKEIPFLQVIDPWIGVRKHSPYKEMYKIGFKRLTEHGLQDRENLMFYSKRPRCTNQGANFISVSMVDCYPALLVLTYGVIVSLFLLIIEIIVHKRNQIIMKMSCKRRVMHTEVAE</sequence>
<evidence type="ECO:0000256" key="6">
    <source>
        <dbReference type="ARBA" id="ARBA00023170"/>
    </source>
</evidence>
<name>A0A3Q8HDA9_9NEOP</name>
<comment type="subcellular location">
    <subcellularLocation>
        <location evidence="1">Cell membrane</location>
        <topology evidence="1">Multi-pass membrane protein</topology>
    </subcellularLocation>
</comment>
<keyword evidence="9" id="KW-0732">Signal</keyword>